<dbReference type="Gene3D" id="3.30.1240.10">
    <property type="match status" value="1"/>
</dbReference>
<sequence>MLVATDLDGTLVPDAGDVVPDYTAGVLRRFDEAGIPVVFVTGRPLRRMDGFWPHVGAHGLAVVSNGAVTFDVAERRIVSLSGIEPAPGLALVDDIAAAVPGSWFAVECDDGVRLDPDYVQTYTSGPVPRGPLPEVWDRTAVKLLVRHPEVEPVELQERVSDAVGERATVTWSVSGLVEISAAGVTKASALATLCERLGVPAADVTAFGDMPNDLAMLGWAGTAVAVADAHESVLAAADRVAPPCREEGVARVLEELLDRA</sequence>
<evidence type="ECO:0000313" key="2">
    <source>
        <dbReference type="Proteomes" id="UP001144396"/>
    </source>
</evidence>
<dbReference type="Pfam" id="PF08282">
    <property type="entry name" value="Hydrolase_3"/>
    <property type="match status" value="1"/>
</dbReference>
<protein>
    <submittedName>
        <fullName evidence="1">Hydrolase</fullName>
    </submittedName>
</protein>
<dbReference type="GO" id="GO:0016791">
    <property type="term" value="F:phosphatase activity"/>
    <property type="evidence" value="ECO:0007669"/>
    <property type="project" value="UniProtKB-ARBA"/>
</dbReference>
<dbReference type="InterPro" id="IPR006379">
    <property type="entry name" value="HAD-SF_hydro_IIB"/>
</dbReference>
<dbReference type="AlphaFoldDB" id="A0A9W6FR44"/>
<organism evidence="1 2">
    <name type="scientific">Agromyces rhizosphaerae</name>
    <dbReference type="NCBI Taxonomy" id="88374"/>
    <lineage>
        <taxon>Bacteria</taxon>
        <taxon>Bacillati</taxon>
        <taxon>Actinomycetota</taxon>
        <taxon>Actinomycetes</taxon>
        <taxon>Micrococcales</taxon>
        <taxon>Microbacteriaceae</taxon>
        <taxon>Agromyces</taxon>
    </lineage>
</organism>
<evidence type="ECO:0000313" key="1">
    <source>
        <dbReference type="EMBL" id="GLI27287.1"/>
    </source>
</evidence>
<dbReference type="InterPro" id="IPR023214">
    <property type="entry name" value="HAD_sf"/>
</dbReference>
<dbReference type="SUPFAM" id="SSF56784">
    <property type="entry name" value="HAD-like"/>
    <property type="match status" value="1"/>
</dbReference>
<accession>A0A9W6FR44</accession>
<name>A0A9W6FR44_9MICO</name>
<dbReference type="RefSeq" id="WP_281883702.1">
    <property type="nucleotide sequence ID" value="NZ_BSDP01000001.1"/>
</dbReference>
<dbReference type="Gene3D" id="3.40.50.1000">
    <property type="entry name" value="HAD superfamily/HAD-like"/>
    <property type="match status" value="1"/>
</dbReference>
<dbReference type="Proteomes" id="UP001144396">
    <property type="component" value="Unassembled WGS sequence"/>
</dbReference>
<dbReference type="InterPro" id="IPR036412">
    <property type="entry name" value="HAD-like_sf"/>
</dbReference>
<keyword evidence="2" id="KW-1185">Reference proteome</keyword>
<dbReference type="GO" id="GO:0000287">
    <property type="term" value="F:magnesium ion binding"/>
    <property type="evidence" value="ECO:0007669"/>
    <property type="project" value="TreeGrafter"/>
</dbReference>
<dbReference type="NCBIfam" id="TIGR01484">
    <property type="entry name" value="HAD-SF-IIB"/>
    <property type="match status" value="1"/>
</dbReference>
<gene>
    <name evidence="1" type="ORF">ARHIZOSPH14_15290</name>
</gene>
<dbReference type="EMBL" id="BSDP01000001">
    <property type="protein sequence ID" value="GLI27287.1"/>
    <property type="molecule type" value="Genomic_DNA"/>
</dbReference>
<keyword evidence="1" id="KW-0378">Hydrolase</keyword>
<dbReference type="PANTHER" id="PTHR10000:SF8">
    <property type="entry name" value="HAD SUPERFAMILY HYDROLASE-LIKE, TYPE 3"/>
    <property type="match status" value="1"/>
</dbReference>
<dbReference type="PANTHER" id="PTHR10000">
    <property type="entry name" value="PHOSPHOSERINE PHOSPHATASE"/>
    <property type="match status" value="1"/>
</dbReference>
<dbReference type="GO" id="GO:0005829">
    <property type="term" value="C:cytosol"/>
    <property type="evidence" value="ECO:0007669"/>
    <property type="project" value="TreeGrafter"/>
</dbReference>
<reference evidence="1" key="1">
    <citation type="submission" date="2022-12" db="EMBL/GenBank/DDBJ databases">
        <title>Reference genome sequencing for broad-spectrum identification of bacterial and archaeal isolates by mass spectrometry.</title>
        <authorList>
            <person name="Sekiguchi Y."/>
            <person name="Tourlousse D.M."/>
        </authorList>
    </citation>
    <scope>NUCLEOTIDE SEQUENCE</scope>
    <source>
        <strain evidence="1">14</strain>
    </source>
</reference>
<comment type="caution">
    <text evidence="1">The sequence shown here is derived from an EMBL/GenBank/DDBJ whole genome shotgun (WGS) entry which is preliminary data.</text>
</comment>
<proteinExistence type="predicted"/>